<protein>
    <recommendedName>
        <fullName evidence="1">F-box domain-containing protein</fullName>
    </recommendedName>
</protein>
<proteinExistence type="predicted"/>
<dbReference type="Pfam" id="PF12937">
    <property type="entry name" value="F-box-like"/>
    <property type="match status" value="1"/>
</dbReference>
<evidence type="ECO:0000313" key="2">
    <source>
        <dbReference type="EMBL" id="TFK28702.1"/>
    </source>
</evidence>
<dbReference type="Proteomes" id="UP000307440">
    <property type="component" value="Unassembled WGS sequence"/>
</dbReference>
<organism evidence="2 3">
    <name type="scientific">Coprinopsis marcescibilis</name>
    <name type="common">Agaric fungus</name>
    <name type="synonym">Psathyrella marcescibilis</name>
    <dbReference type="NCBI Taxonomy" id="230819"/>
    <lineage>
        <taxon>Eukaryota</taxon>
        <taxon>Fungi</taxon>
        <taxon>Dikarya</taxon>
        <taxon>Basidiomycota</taxon>
        <taxon>Agaricomycotina</taxon>
        <taxon>Agaricomycetes</taxon>
        <taxon>Agaricomycetidae</taxon>
        <taxon>Agaricales</taxon>
        <taxon>Agaricineae</taxon>
        <taxon>Psathyrellaceae</taxon>
        <taxon>Coprinopsis</taxon>
    </lineage>
</organism>
<dbReference type="PROSITE" id="PS50181">
    <property type="entry name" value="FBOX"/>
    <property type="match status" value="1"/>
</dbReference>
<gene>
    <name evidence="2" type="ORF">FA15DRAFT_665142</name>
</gene>
<dbReference type="AlphaFoldDB" id="A0A5C3L7R1"/>
<dbReference type="InterPro" id="IPR036047">
    <property type="entry name" value="F-box-like_dom_sf"/>
</dbReference>
<feature type="domain" description="F-box" evidence="1">
    <location>
        <begin position="27"/>
        <end position="82"/>
    </location>
</feature>
<accession>A0A5C3L7R1</accession>
<keyword evidence="3" id="KW-1185">Reference proteome</keyword>
<dbReference type="OrthoDB" id="2817897at2759"/>
<sequence>MPSISSRERDLVRLQIAHYSNQPLKSDFPINRLPPELLLLILLDVAHTDITRHTVAAVVDLACVCRAWHDAILGEPRFWNELRFNSLGPGWLQPITPTFVANLKRWFSRSGSMPLILELQNLQNLRATKSPTETEGVVDFIDFLISTKRWKELSLTIQSSFEYSFMANLVKQVMKGCHEEGYSFWPFLERFSLRTFGWVWNATQLEAFGQLRLTEFGISHVPNPNDIINKTPFNLPNRTLSVLNICVPDSFFHQLLPALDRCSSLISLRLTSYTPPVRHEPARHPHPRTIVTLQRLTKLQVCLDTPALHLVLQSLTTPSLEHLQLGHVRFTQDEKALQHKPILDFIKRSQCALHAITLQDILESDFELSSLLRRLRTVTRVELGQERTKWRGSFLKDLGPRSHGEGTADEALLPLLREFHLNVRNYSFAENPQVATVLKDNFEAFALDPRRWWSQGDDEVASEERPPRLARLDHATITGIEWARYHRVKVRGENTYAYPVYGRTIIEGVVYGGTTERGRMFERELLA</sequence>
<dbReference type="Gene3D" id="1.20.1280.50">
    <property type="match status" value="1"/>
</dbReference>
<evidence type="ECO:0000313" key="3">
    <source>
        <dbReference type="Proteomes" id="UP000307440"/>
    </source>
</evidence>
<dbReference type="EMBL" id="ML210154">
    <property type="protein sequence ID" value="TFK28702.1"/>
    <property type="molecule type" value="Genomic_DNA"/>
</dbReference>
<dbReference type="SUPFAM" id="SSF81383">
    <property type="entry name" value="F-box domain"/>
    <property type="match status" value="1"/>
</dbReference>
<evidence type="ECO:0000259" key="1">
    <source>
        <dbReference type="PROSITE" id="PS50181"/>
    </source>
</evidence>
<dbReference type="InterPro" id="IPR001810">
    <property type="entry name" value="F-box_dom"/>
</dbReference>
<name>A0A5C3L7R1_COPMA</name>
<reference evidence="2 3" key="1">
    <citation type="journal article" date="2019" name="Nat. Ecol. Evol.">
        <title>Megaphylogeny resolves global patterns of mushroom evolution.</title>
        <authorList>
            <person name="Varga T."/>
            <person name="Krizsan K."/>
            <person name="Foldi C."/>
            <person name="Dima B."/>
            <person name="Sanchez-Garcia M."/>
            <person name="Sanchez-Ramirez S."/>
            <person name="Szollosi G.J."/>
            <person name="Szarkandi J.G."/>
            <person name="Papp V."/>
            <person name="Albert L."/>
            <person name="Andreopoulos W."/>
            <person name="Angelini C."/>
            <person name="Antonin V."/>
            <person name="Barry K.W."/>
            <person name="Bougher N.L."/>
            <person name="Buchanan P."/>
            <person name="Buyck B."/>
            <person name="Bense V."/>
            <person name="Catcheside P."/>
            <person name="Chovatia M."/>
            <person name="Cooper J."/>
            <person name="Damon W."/>
            <person name="Desjardin D."/>
            <person name="Finy P."/>
            <person name="Geml J."/>
            <person name="Haridas S."/>
            <person name="Hughes K."/>
            <person name="Justo A."/>
            <person name="Karasinski D."/>
            <person name="Kautmanova I."/>
            <person name="Kiss B."/>
            <person name="Kocsube S."/>
            <person name="Kotiranta H."/>
            <person name="LaButti K.M."/>
            <person name="Lechner B.E."/>
            <person name="Liimatainen K."/>
            <person name="Lipzen A."/>
            <person name="Lukacs Z."/>
            <person name="Mihaltcheva S."/>
            <person name="Morgado L.N."/>
            <person name="Niskanen T."/>
            <person name="Noordeloos M.E."/>
            <person name="Ohm R.A."/>
            <person name="Ortiz-Santana B."/>
            <person name="Ovrebo C."/>
            <person name="Racz N."/>
            <person name="Riley R."/>
            <person name="Savchenko A."/>
            <person name="Shiryaev A."/>
            <person name="Soop K."/>
            <person name="Spirin V."/>
            <person name="Szebenyi C."/>
            <person name="Tomsovsky M."/>
            <person name="Tulloss R.E."/>
            <person name="Uehling J."/>
            <person name="Grigoriev I.V."/>
            <person name="Vagvolgyi C."/>
            <person name="Papp T."/>
            <person name="Martin F.M."/>
            <person name="Miettinen O."/>
            <person name="Hibbett D.S."/>
            <person name="Nagy L.G."/>
        </authorList>
    </citation>
    <scope>NUCLEOTIDE SEQUENCE [LARGE SCALE GENOMIC DNA]</scope>
    <source>
        <strain evidence="2 3">CBS 121175</strain>
    </source>
</reference>